<organism evidence="1 2">
    <name type="scientific">Undibacterium amnicola</name>
    <dbReference type="NCBI Taxonomy" id="1834038"/>
    <lineage>
        <taxon>Bacteria</taxon>
        <taxon>Pseudomonadati</taxon>
        <taxon>Pseudomonadota</taxon>
        <taxon>Betaproteobacteria</taxon>
        <taxon>Burkholderiales</taxon>
        <taxon>Oxalobacteraceae</taxon>
        <taxon>Undibacterium</taxon>
    </lineage>
</organism>
<name>A0ABR6XVV4_9BURK</name>
<dbReference type="EMBL" id="JACOFU010000011">
    <property type="protein sequence ID" value="MBC3833596.1"/>
    <property type="molecule type" value="Genomic_DNA"/>
</dbReference>
<reference evidence="1 2" key="1">
    <citation type="submission" date="2020-08" db="EMBL/GenBank/DDBJ databases">
        <title>Novel species isolated from subtropical streams in China.</title>
        <authorList>
            <person name="Lu H."/>
        </authorList>
    </citation>
    <scope>NUCLEOTIDE SEQUENCE [LARGE SCALE GENOMIC DNA]</scope>
    <source>
        <strain evidence="1 2">KCTC 52442</strain>
    </source>
</reference>
<dbReference type="RefSeq" id="WP_186892645.1">
    <property type="nucleotide sequence ID" value="NZ_JACOFU010000011.1"/>
</dbReference>
<evidence type="ECO:0000313" key="1">
    <source>
        <dbReference type="EMBL" id="MBC3833596.1"/>
    </source>
</evidence>
<keyword evidence="2" id="KW-1185">Reference proteome</keyword>
<protein>
    <submittedName>
        <fullName evidence="1">Uncharacterized protein</fullName>
    </submittedName>
</protein>
<comment type="caution">
    <text evidence="1">The sequence shown here is derived from an EMBL/GenBank/DDBJ whole genome shotgun (WGS) entry which is preliminary data.</text>
</comment>
<proteinExistence type="predicted"/>
<dbReference type="Proteomes" id="UP000643610">
    <property type="component" value="Unassembled WGS sequence"/>
</dbReference>
<accession>A0ABR6XVV4</accession>
<gene>
    <name evidence="1" type="ORF">H8K33_18970</name>
</gene>
<evidence type="ECO:0000313" key="2">
    <source>
        <dbReference type="Proteomes" id="UP000643610"/>
    </source>
</evidence>
<sequence length="178" mass="19718">MNKRTNPKLNARFDTALNSAWNAEVRAALAEVIAASIGVPVTSMPMLSDEQLWEGFKASIGSKKVSFCRDLCVNLTLGELFAIVLGVNLDLHHLPTGECIGEITDSAGVDMYNFDAAMAFRMTKHIKAPPDLRPDHIILDEALDTMIKANRELAESMPISKEEKARIWEGFICLSWKI</sequence>